<proteinExistence type="predicted"/>
<organism evidence="1 2">
    <name type="scientific">Robiginitalea aurantiaca</name>
    <dbReference type="NCBI Taxonomy" id="3056915"/>
    <lineage>
        <taxon>Bacteria</taxon>
        <taxon>Pseudomonadati</taxon>
        <taxon>Bacteroidota</taxon>
        <taxon>Flavobacteriia</taxon>
        <taxon>Flavobacteriales</taxon>
        <taxon>Flavobacteriaceae</taxon>
        <taxon>Robiginitalea</taxon>
    </lineage>
</organism>
<dbReference type="RefSeq" id="WP_289724592.1">
    <property type="nucleotide sequence ID" value="NZ_JAUDUY010000003.1"/>
</dbReference>
<evidence type="ECO:0000313" key="1">
    <source>
        <dbReference type="EMBL" id="MDM9631229.1"/>
    </source>
</evidence>
<reference evidence="1" key="1">
    <citation type="submission" date="2023-06" db="EMBL/GenBank/DDBJ databases">
        <title>Robiginitalea aurantiacus sp. nov. and Algoriphagus sediminis sp. nov., isolated from coastal sediment.</title>
        <authorList>
            <person name="Zhou Z.Y."/>
            <person name="An J."/>
            <person name="Jia Y.W."/>
            <person name="Du Z.J."/>
        </authorList>
    </citation>
    <scope>NUCLEOTIDE SEQUENCE</scope>
    <source>
        <strain evidence="1">M39</strain>
    </source>
</reference>
<evidence type="ECO:0000313" key="2">
    <source>
        <dbReference type="Proteomes" id="UP001174839"/>
    </source>
</evidence>
<comment type="caution">
    <text evidence="1">The sequence shown here is derived from an EMBL/GenBank/DDBJ whole genome shotgun (WGS) entry which is preliminary data.</text>
</comment>
<dbReference type="Pfam" id="PF20113">
    <property type="entry name" value="DUF6503"/>
    <property type="match status" value="1"/>
</dbReference>
<keyword evidence="2" id="KW-1185">Reference proteome</keyword>
<dbReference type="Proteomes" id="UP001174839">
    <property type="component" value="Unassembled WGS sequence"/>
</dbReference>
<sequence>MNPLQKVRLGIAGFFLLAFWACKDAPTSNPNTPEEIGDTAPAQVQSRYPEAFARALEAHGGLENYEKFRSLEFKLENWPFGKKAPLTDLHRVDLQNRKVLIEGDKYRLGFDGDEVWVENPKALGTPADFYYATPYYFSLVPFVFTDPGTILEDQGPVTFQNTLYQAVKVTYESGIGDTPEDYYVLYLDPESYEVKMMSYIVSFPAFRNGKQVQELEPHVIVYKDYQEVEGLKMPHSFAFYNWNEGMIDLGEKPRGEAQFSQLKLTTEVFPDMIFNKTN</sequence>
<dbReference type="EMBL" id="JAUDUY010000003">
    <property type="protein sequence ID" value="MDM9631229.1"/>
    <property type="molecule type" value="Genomic_DNA"/>
</dbReference>
<name>A0ABT7WE82_9FLAO</name>
<gene>
    <name evidence="1" type="ORF">QU605_07100</name>
</gene>
<accession>A0ABT7WE82</accession>
<protein>
    <submittedName>
        <fullName evidence="1">Uncharacterized protein</fullName>
    </submittedName>
</protein>
<dbReference type="InterPro" id="IPR045444">
    <property type="entry name" value="DUF6503"/>
</dbReference>